<dbReference type="GO" id="GO:0071944">
    <property type="term" value="C:cell periphery"/>
    <property type="evidence" value="ECO:0007669"/>
    <property type="project" value="UniProtKB-ARBA"/>
</dbReference>
<dbReference type="Gene3D" id="1.20.1420.10">
    <property type="entry name" value="Talin, central domain"/>
    <property type="match status" value="2"/>
</dbReference>
<protein>
    <recommendedName>
        <fullName evidence="3">Vinculin</fullName>
    </recommendedName>
</protein>
<dbReference type="GO" id="GO:0007155">
    <property type="term" value="P:cell adhesion"/>
    <property type="evidence" value="ECO:0007669"/>
    <property type="project" value="InterPro"/>
</dbReference>
<dbReference type="Gene3D" id="1.20.120.810">
    <property type="entry name" value="Vinculin, Vh2 four-helix bundle"/>
    <property type="match status" value="1"/>
</dbReference>
<evidence type="ECO:0000256" key="2">
    <source>
        <dbReference type="ARBA" id="ARBA00008376"/>
    </source>
</evidence>
<organism evidence="7 8">
    <name type="scientific">Spodoptera littoralis</name>
    <name type="common">Egyptian cotton leafworm</name>
    <dbReference type="NCBI Taxonomy" id="7109"/>
    <lineage>
        <taxon>Eukaryota</taxon>
        <taxon>Metazoa</taxon>
        <taxon>Ecdysozoa</taxon>
        <taxon>Arthropoda</taxon>
        <taxon>Hexapoda</taxon>
        <taxon>Insecta</taxon>
        <taxon>Pterygota</taxon>
        <taxon>Neoptera</taxon>
        <taxon>Endopterygota</taxon>
        <taxon>Lepidoptera</taxon>
        <taxon>Glossata</taxon>
        <taxon>Ditrysia</taxon>
        <taxon>Noctuoidea</taxon>
        <taxon>Noctuidae</taxon>
        <taxon>Amphipyrinae</taxon>
        <taxon>Spodoptera</taxon>
    </lineage>
</organism>
<comment type="subcellular location">
    <subcellularLocation>
        <location evidence="1">Cytoplasm</location>
    </subcellularLocation>
</comment>
<keyword evidence="4" id="KW-0963">Cytoplasm</keyword>
<dbReference type="InterPro" id="IPR036723">
    <property type="entry name" value="Alpha-catenin/vinculin-like_sf"/>
</dbReference>
<name>A0A9P0N8N0_SPOLI</name>
<evidence type="ECO:0000256" key="3">
    <source>
        <dbReference type="ARBA" id="ARBA00014125"/>
    </source>
</evidence>
<proteinExistence type="inferred from homology"/>
<evidence type="ECO:0000313" key="8">
    <source>
        <dbReference type="Proteomes" id="UP001153321"/>
    </source>
</evidence>
<dbReference type="Proteomes" id="UP001153321">
    <property type="component" value="Chromosome 30"/>
</dbReference>
<dbReference type="InterPro" id="IPR035964">
    <property type="entry name" value="I/LWEQ_dom_sf"/>
</dbReference>
<dbReference type="InterPro" id="IPR017997">
    <property type="entry name" value="Vinculin"/>
</dbReference>
<sequence>MKKPVVVQQLQQADGAALQQQLSRRLAQLNAAIAALAAATTDGKNPDYPAAERAVTTVIELMPEIVQDSHKICSTKEPAEQAAMMQELRELCETSRIICDSAGHPIKLNEATARLADASSKLLHIVSPDDKHPGDATRGPKPAVQPRKPAVPVRDPKHTVAKAVQSGQTPDAQSFLDAMRAEESGGQLGGHVKSSKTAEEEKLAHKQFSEMIENAERGLKSAEEGLQVLYKAKNVTIAGQTLPALEVVKREQHMEDTLAKAGIEVAALVSANYADKLDYKAAMQPTLSLTECVRSVVNDGSAICTSMSDEARKKFLEDMIGLCQSTKILCDIAKSEKEKLNDAAIVFGDQSVKLLRVVSCNVDPALEKEAISRAKAIGDAASRLALEATSLASSTSEANNPGTADSQVRDICAAGTSCVDSAGKLVYTAKLIAPTIHHETCQDALVSSADSLSSSLTTFTNTLAPLASTQHPNVQKLLGEAGHLEKLVEKLRKDVRAGKLGKRKEVDPVVDLDFPLRNLTQKIIDNAKNMVRDETMSSQTKKEYTNYCGKLEEALRALDLANARYQRAPHDINKRNEFEMTIDELQMTVLQSRPAKAGQEQNNIVDFRDFLQDLVNEAGDLQKTVRKNEGPIGKRTSEDITMLCSKISEDASRLLNPNDNFGQSVTVMNTVDDILDIDLFGQECDTLVKEINNSIQGVQDQKTKQELLAKSLPMLESCHLLRFAAKSHIMATQSTAYNEIMQNLDHFKSTTMSTLAEEAAKNSVKQTKSYASTLGSQCCLARASSRLVAAGQRAARGEPHDLVRAVTHYAVSSAAGPPAMMMAQDYEAPKVMEQVEQVPEHLTPKEQVEEVPLELAEHVVKENIYTSNLSRIVDLTDRITSACTLSRNIAAYEPNQKASKCLKELNELDYKLYPRKVSTQVLNSDDIDRLLLCPRETVEGTPKQLEEKLQQLSSKLSSMGSTVVLSVSTPSSLARSLHAAGQAALQLANTARALADRKRPAQCKLIEDAAHEMCLSTYSLMKTSELVCQEPNHHDSKRKLLEACRHLNDSINKLVRSTGTGQKTTVGRACGEAGRSLALHRGMLQAAPRPPAASSYALSLHTMHSQLDVLKKLNSDEAMSREEFLKSMNYAVSAVNNSAECAAQAAYLISVSDQDKSIGLKGPVDVGKLQKTIQAVEDTCISIIITNDDIQVAEEKKTLKSQMKDLEDTMMDAIEKTKEGELKEMLKECTNDLLNSHNRLEEAIEYEFENKVVITSKVADLMHDVSNVASLVEHPDLVPVATEISADTQKHVDEIVKNSLTLLSNTEELVKQVKAAPEEPETMKWVMFNKRKDVLDAFENLLRSVKSSGQRVNLLEAAVEEPEEDKKSYVETQFDLASKWLSKPMCKPEVKSKGQEAVRNLVDVANKVAEDLQGSDKEDMKNLIVETEQLLMECSQKYDQELYSVLLERVRELKKGVSRGVVSKLVQDFMQAEEPLADLDLIAEYEQDESKRKFMLEKKIAELLAQLGRVTATARLVAHTHAHRADDIGHCSQQTELLAPMLVKAAQERITRPDDKAVIENYKSLLAKYVESMSKIRDLCDQSVDPMEFVQTAGETIERMREESSTQNDPLHNAHTSTAISKLANRVIHVGMSSSTARRDPELQRALAAAQHQLAAATPAPDTRASKMPDFKDTTARILQATEEVESLLCGETIFKQQPTQDQPIFNEAMNLHVAIRDWSSRDNEIVAVAKRMAVLMAKLSNFMNNDKQREVLATSKSIVLESHEVARLAKKLAHECTDHRIKTNLLQTCERIPTISGQLKMLTTVKGFSLGRHGTQEDKEAMDMLIQDVVKGAASASVKIMSQRGPRMKWVRKTVY</sequence>
<feature type="region of interest" description="Disordered" evidence="6">
    <location>
        <begin position="126"/>
        <end position="155"/>
    </location>
</feature>
<dbReference type="Gene3D" id="1.20.120.230">
    <property type="entry name" value="Alpha-catenin/vinculin-like"/>
    <property type="match status" value="3"/>
</dbReference>
<keyword evidence="5" id="KW-0009">Actin-binding</keyword>
<evidence type="ECO:0000256" key="4">
    <source>
        <dbReference type="ARBA" id="ARBA00022490"/>
    </source>
</evidence>
<dbReference type="SUPFAM" id="SSF109885">
    <property type="entry name" value="I/LWEQ domain"/>
    <property type="match status" value="1"/>
</dbReference>
<evidence type="ECO:0000256" key="6">
    <source>
        <dbReference type="SAM" id="MobiDB-lite"/>
    </source>
</evidence>
<dbReference type="GO" id="GO:0051015">
    <property type="term" value="F:actin filament binding"/>
    <property type="evidence" value="ECO:0007669"/>
    <property type="project" value="InterPro"/>
</dbReference>
<dbReference type="GO" id="GO:0005737">
    <property type="term" value="C:cytoplasm"/>
    <property type="evidence" value="ECO:0007669"/>
    <property type="project" value="UniProtKB-SubCell"/>
</dbReference>
<dbReference type="InterPro" id="IPR006077">
    <property type="entry name" value="Vinculin/catenin"/>
</dbReference>
<keyword evidence="8" id="KW-1185">Reference proteome</keyword>
<dbReference type="PANTHER" id="PTHR46180">
    <property type="entry name" value="VINCULIN"/>
    <property type="match status" value="1"/>
</dbReference>
<dbReference type="SUPFAM" id="SSF47220">
    <property type="entry name" value="alpha-catenin/vinculin-like"/>
    <property type="match status" value="3"/>
</dbReference>
<evidence type="ECO:0000256" key="5">
    <source>
        <dbReference type="ARBA" id="ARBA00023203"/>
    </source>
</evidence>
<evidence type="ECO:0000313" key="7">
    <source>
        <dbReference type="EMBL" id="CAH1643821.1"/>
    </source>
</evidence>
<evidence type="ECO:0000256" key="1">
    <source>
        <dbReference type="ARBA" id="ARBA00004496"/>
    </source>
</evidence>
<dbReference type="Pfam" id="PF01044">
    <property type="entry name" value="Vinculin"/>
    <property type="match status" value="2"/>
</dbReference>
<comment type="similarity">
    <text evidence="2">Belongs to the vinculin/alpha-catenin family.</text>
</comment>
<reference evidence="7" key="1">
    <citation type="submission" date="2022-02" db="EMBL/GenBank/DDBJ databases">
        <authorList>
            <person name="King R."/>
        </authorList>
    </citation>
    <scope>NUCLEOTIDE SEQUENCE</scope>
</reference>
<accession>A0A9P0N8N0</accession>
<gene>
    <name evidence="7" type="ORF">SPLIT_LOCUS9175</name>
</gene>
<dbReference type="EMBL" id="LR824561">
    <property type="protein sequence ID" value="CAH1643821.1"/>
    <property type="molecule type" value="Genomic_DNA"/>
</dbReference>